<dbReference type="GeneID" id="28767299"/>
<dbReference type="Gene3D" id="3.40.50.2020">
    <property type="match status" value="1"/>
</dbReference>
<dbReference type="GO" id="GO:0036424">
    <property type="term" value="F:L-phosphoserine phosphatase activity"/>
    <property type="evidence" value="ECO:0007669"/>
    <property type="project" value="TreeGrafter"/>
</dbReference>
<dbReference type="GO" id="GO:0006564">
    <property type="term" value="P:L-serine biosynthetic process"/>
    <property type="evidence" value="ECO:0007669"/>
    <property type="project" value="TreeGrafter"/>
</dbReference>
<reference evidence="3 4" key="1">
    <citation type="submission" date="2016-05" db="EMBL/GenBank/DDBJ databases">
        <title>Comparative analysis of secretome profiles of manganese(II)-oxidizing ascomycete fungi.</title>
        <authorList>
            <consortium name="DOE Joint Genome Institute"/>
            <person name="Zeiner C.A."/>
            <person name="Purvine S.O."/>
            <person name="Zink E.M."/>
            <person name="Wu S."/>
            <person name="Pasa-Tolic L."/>
            <person name="Chaput D.L."/>
            <person name="Haridas S."/>
            <person name="Grigoriev I.V."/>
            <person name="Santelli C.M."/>
            <person name="Hansel C.M."/>
        </authorList>
    </citation>
    <scope>NUCLEOTIDE SEQUENCE [LARGE SCALE GENOMIC DNA]</scope>
    <source>
        <strain evidence="3 4">AP3s5-JAC2a</strain>
    </source>
</reference>
<evidence type="ECO:0000256" key="1">
    <source>
        <dbReference type="SAM" id="MobiDB-lite"/>
    </source>
</evidence>
<feature type="region of interest" description="Disordered" evidence="1">
    <location>
        <begin position="1"/>
        <end position="30"/>
    </location>
</feature>
<keyword evidence="4" id="KW-1185">Reference proteome</keyword>
<dbReference type="RefSeq" id="XP_018028950.1">
    <property type="nucleotide sequence ID" value="XM_018183813.1"/>
</dbReference>
<dbReference type="Gene3D" id="3.40.50.1000">
    <property type="entry name" value="HAD superfamily/HAD-like"/>
    <property type="match status" value="1"/>
</dbReference>
<dbReference type="InterPro" id="IPR027417">
    <property type="entry name" value="P-loop_NTPase"/>
</dbReference>
<dbReference type="Proteomes" id="UP000077069">
    <property type="component" value="Unassembled WGS sequence"/>
</dbReference>
<dbReference type="InterPro" id="IPR050582">
    <property type="entry name" value="HAD-like_SerB"/>
</dbReference>
<dbReference type="EMBL" id="KV441566">
    <property type="protein sequence ID" value="OAF98584.1"/>
    <property type="molecule type" value="Genomic_DNA"/>
</dbReference>
<dbReference type="InterPro" id="IPR000836">
    <property type="entry name" value="PRTase_dom"/>
</dbReference>
<dbReference type="SUPFAM" id="SSF53271">
    <property type="entry name" value="PRTase-like"/>
    <property type="match status" value="1"/>
</dbReference>
<dbReference type="STRING" id="1460663.A0A177BTE9"/>
<dbReference type="GO" id="GO:0005737">
    <property type="term" value="C:cytoplasm"/>
    <property type="evidence" value="ECO:0007669"/>
    <property type="project" value="TreeGrafter"/>
</dbReference>
<dbReference type="GO" id="GO:0000287">
    <property type="term" value="F:magnesium ion binding"/>
    <property type="evidence" value="ECO:0007669"/>
    <property type="project" value="TreeGrafter"/>
</dbReference>
<feature type="domain" description="Phosphoribosyltransferase" evidence="2">
    <location>
        <begin position="499"/>
        <end position="696"/>
    </location>
</feature>
<dbReference type="InterPro" id="IPR036412">
    <property type="entry name" value="HAD-like_sf"/>
</dbReference>
<dbReference type="Pfam" id="PF12710">
    <property type="entry name" value="HAD"/>
    <property type="match status" value="1"/>
</dbReference>
<dbReference type="InterPro" id="IPR029057">
    <property type="entry name" value="PRTase-like"/>
</dbReference>
<dbReference type="SUPFAM" id="SSF52540">
    <property type="entry name" value="P-loop containing nucleoside triphosphate hydrolases"/>
    <property type="match status" value="1"/>
</dbReference>
<organism evidence="3 4">
    <name type="scientific">Paraphaeosphaeria sporulosa</name>
    <dbReference type="NCBI Taxonomy" id="1460663"/>
    <lineage>
        <taxon>Eukaryota</taxon>
        <taxon>Fungi</taxon>
        <taxon>Dikarya</taxon>
        <taxon>Ascomycota</taxon>
        <taxon>Pezizomycotina</taxon>
        <taxon>Dothideomycetes</taxon>
        <taxon>Pleosporomycetidae</taxon>
        <taxon>Pleosporales</taxon>
        <taxon>Massarineae</taxon>
        <taxon>Didymosphaeriaceae</taxon>
        <taxon>Paraphaeosphaeria</taxon>
    </lineage>
</organism>
<dbReference type="Pfam" id="PF13207">
    <property type="entry name" value="AAA_17"/>
    <property type="match status" value="1"/>
</dbReference>
<dbReference type="PANTHER" id="PTHR43344">
    <property type="entry name" value="PHOSPHOSERINE PHOSPHATASE"/>
    <property type="match status" value="1"/>
</dbReference>
<dbReference type="OrthoDB" id="5416609at2759"/>
<dbReference type="CDD" id="cd06223">
    <property type="entry name" value="PRTases_typeI"/>
    <property type="match status" value="1"/>
</dbReference>
<gene>
    <name evidence="3" type="ORF">CC84DRAFT_1234337</name>
</gene>
<dbReference type="AlphaFoldDB" id="A0A177BTE9"/>
<evidence type="ECO:0000259" key="2">
    <source>
        <dbReference type="Pfam" id="PF14681"/>
    </source>
</evidence>
<proteinExistence type="predicted"/>
<dbReference type="SUPFAM" id="SSF56784">
    <property type="entry name" value="HAD-like"/>
    <property type="match status" value="1"/>
</dbReference>
<dbReference type="Gene3D" id="3.40.50.300">
    <property type="entry name" value="P-loop containing nucleotide triphosphate hydrolases"/>
    <property type="match status" value="1"/>
</dbReference>
<dbReference type="InParanoid" id="A0A177BTE9"/>
<evidence type="ECO:0000313" key="3">
    <source>
        <dbReference type="EMBL" id="OAF98584.1"/>
    </source>
</evidence>
<accession>A0A177BTE9</accession>
<protein>
    <recommendedName>
        <fullName evidence="2">Phosphoribosyltransferase domain-containing protein</fullName>
    </recommendedName>
</protein>
<dbReference type="PANTHER" id="PTHR43344:SF20">
    <property type="entry name" value="URACIL PHOSPHORIBOSYLTRANSFERASE"/>
    <property type="match status" value="1"/>
</dbReference>
<dbReference type="InterPro" id="IPR023214">
    <property type="entry name" value="HAD_sf"/>
</dbReference>
<name>A0A177BTE9_9PLEO</name>
<dbReference type="Pfam" id="PF14681">
    <property type="entry name" value="UPRTase"/>
    <property type="match status" value="1"/>
</dbReference>
<sequence>MSVHEQELSNLQQSHEASHESKQSQGTDELNSVERPIIVGIYGISGSGKTFLMDHLKQDLRETSFHFYEGSEAIANLVPGGLKAFQQMGELEKTQWREQAIDTIRIRSNGDGKTTVVTGHFMLWPEEDETGHKVCTRSDLAAYTHILYLDIPVETIEQRRRNDASKPRPDTSVSHLLKWQQAEKAQLQSLCRQHGILFSALTSDASVKKRALELIRDFRVHTENHNEIQAQTRLDAAMASYRSPPSTILVLDGDKTLTAQDTGPLFWQKLSETGSMPISAPLKSLFGGPMGYSYKSFRQAMLLYEDAVDEHTYDAICQQVASDVEVHLEFKRLLRLVAEQEHLGAVVVSCGLHRVWEKVLGKEGLSQGIPIIAGGRLSDGFVVTAKTKAAVVNRLQTLHHAYVWAFGDSPLDIPMLMAADEAIVVVGDEITRSRSMDTVLSDMIGKGQLSARQVNLPRTASSRLDTSMLPMIDLNNIEFLTDLLRRHDRSAKLAFYHATNKNAAKAIATLMRDAAVAGPALRRAHRQAGWYLSQEYLTHIIGVEDCPISHVLGHGATGSRLMDEQKTTIVAIMRAGEPMASGVSEAFSLAMYVHAKSPSDLAPHHIQGQSQILLVDSVVNSGKTVIQFVQHVRNVSKYIHIVVVTGVIQGKCVSSRSKVYQALETCGNVSLVALRISSTKFTGSGTTDTGNRLFNTTHIL</sequence>
<evidence type="ECO:0000313" key="4">
    <source>
        <dbReference type="Proteomes" id="UP000077069"/>
    </source>
</evidence>